<dbReference type="KEGG" id="pary:A4V02_06170"/>
<proteinExistence type="predicted"/>
<reference evidence="2" key="1">
    <citation type="submission" date="2016-04" db="EMBL/GenBank/DDBJ databases">
        <title>Complete Genome Sequences of Twelve Strains of a Stable Defined Moderately Diverse Mouse Microbiota 2 (sDMDMm2).</title>
        <authorList>
            <person name="Uchimura Y."/>
            <person name="Wyss M."/>
            <person name="Brugiroux S."/>
            <person name="Limenitakis J.P."/>
            <person name="Stecher B."/>
            <person name="McCoy K.D."/>
            <person name="Macpherson A.J."/>
        </authorList>
    </citation>
    <scope>NUCLEOTIDE SEQUENCE [LARGE SCALE GENOMIC DNA]</scope>
    <source>
        <strain evidence="2">YL27</strain>
    </source>
</reference>
<keyword evidence="2" id="KW-1185">Reference proteome</keyword>
<accession>A0A1Z2XJG3</accession>
<dbReference type="Proteomes" id="UP000186351">
    <property type="component" value="Chromosome"/>
</dbReference>
<dbReference type="STRING" id="1796646.A4V02_06170"/>
<dbReference type="Pfam" id="PF11888">
    <property type="entry name" value="DUF3408"/>
    <property type="match status" value="1"/>
</dbReference>
<dbReference type="EMBL" id="CP015402">
    <property type="protein sequence ID" value="ANU63348.1"/>
    <property type="molecule type" value="Genomic_DNA"/>
</dbReference>
<sequence length="103" mass="11629">MKNVTHKLTIKVTPDSVEAEMQATDPEQAAYIEKYLSGSNDFATRRTYIQPQLHDTLTKMVKVLAPHGATIGSYLSAIVLDHFAKNADLMKRIFEDSREDLFT</sequence>
<evidence type="ECO:0008006" key="3">
    <source>
        <dbReference type="Google" id="ProtNLM"/>
    </source>
</evidence>
<evidence type="ECO:0000313" key="1">
    <source>
        <dbReference type="EMBL" id="ANU63348.1"/>
    </source>
</evidence>
<gene>
    <name evidence="1" type="ORF">A4V02_06170</name>
</gene>
<accession>A0A1B1S978</accession>
<dbReference type="RefSeq" id="WP_068960686.1">
    <property type="nucleotide sequence ID" value="NZ_CAOPEG010000056.1"/>
</dbReference>
<dbReference type="GeneID" id="65536436"/>
<organism evidence="1 2">
    <name type="scientific">Muribaculum intestinale</name>
    <dbReference type="NCBI Taxonomy" id="1796646"/>
    <lineage>
        <taxon>Bacteria</taxon>
        <taxon>Pseudomonadati</taxon>
        <taxon>Bacteroidota</taxon>
        <taxon>Bacteroidia</taxon>
        <taxon>Bacteroidales</taxon>
        <taxon>Muribaculaceae</taxon>
        <taxon>Muribaculum</taxon>
    </lineage>
</organism>
<evidence type="ECO:0000313" key="2">
    <source>
        <dbReference type="Proteomes" id="UP000186351"/>
    </source>
</evidence>
<dbReference type="OrthoDB" id="1095266at2"/>
<dbReference type="InterPro" id="IPR021823">
    <property type="entry name" value="DUF3408"/>
</dbReference>
<dbReference type="AlphaFoldDB" id="A0A1B1S978"/>
<name>A0A1B1S978_9BACT</name>
<protein>
    <recommendedName>
        <fullName evidence="3">DUF3408 domain-containing protein</fullName>
    </recommendedName>
</protein>